<organism evidence="1 2">
    <name type="scientific">Candidatus Methanoperedens nitratireducens</name>
    <dbReference type="NCBI Taxonomy" id="1392998"/>
    <lineage>
        <taxon>Archaea</taxon>
        <taxon>Methanobacteriati</taxon>
        <taxon>Methanobacteriota</taxon>
        <taxon>Stenosarchaea group</taxon>
        <taxon>Methanomicrobia</taxon>
        <taxon>Methanosarcinales</taxon>
        <taxon>ANME-2 cluster</taxon>
        <taxon>Candidatus Methanoperedentaceae</taxon>
        <taxon>Candidatus Methanoperedens</taxon>
    </lineage>
</organism>
<reference evidence="2" key="1">
    <citation type="submission" date="2017-06" db="EMBL/GenBank/DDBJ databases">
        <authorList>
            <person name="Cremers G."/>
        </authorList>
    </citation>
    <scope>NUCLEOTIDE SEQUENCE [LARGE SCALE GENOMIC DNA]</scope>
</reference>
<dbReference type="AlphaFoldDB" id="A0A284VS51"/>
<gene>
    <name evidence="1" type="ORF">MNV_590035</name>
</gene>
<evidence type="ECO:0000313" key="2">
    <source>
        <dbReference type="Proteomes" id="UP000218615"/>
    </source>
</evidence>
<name>A0A284VS51_9EURY</name>
<protein>
    <submittedName>
        <fullName evidence="1">Uncharacterized protein</fullName>
    </submittedName>
</protein>
<evidence type="ECO:0000313" key="1">
    <source>
        <dbReference type="EMBL" id="SNQ62102.1"/>
    </source>
</evidence>
<keyword evidence="2" id="KW-1185">Reference proteome</keyword>
<dbReference type="Proteomes" id="UP000218615">
    <property type="component" value="Unassembled WGS sequence"/>
</dbReference>
<dbReference type="EMBL" id="FZMP01000206">
    <property type="protein sequence ID" value="SNQ62102.1"/>
    <property type="molecule type" value="Genomic_DNA"/>
</dbReference>
<proteinExistence type="predicted"/>
<sequence length="46" mass="4244">MDTVTVGLGVCIGVVGSGVAVGVAAGGGAPTQPEIISSETIATTVT</sequence>
<dbReference type="RefSeq" id="WP_257000081.1">
    <property type="nucleotide sequence ID" value="NZ_FZMP01000206.1"/>
</dbReference>
<accession>A0A284VS51</accession>